<sequence>MFQVHKKGFVSGRKMIDGLVPYDFFCEDNPTINLFVFTGAAGEGEAIEAPTLWGFTRLERFEAMASALLANKRDDGWFQSVNVLTGPVQNGTLGVKFQRVRKIIKHAGPAVPSARKVDYEIHTDDGDIYFTRQPLSAGLAQTVIYAVDNAGELPPA</sequence>
<dbReference type="RefSeq" id="WP_057010267.1">
    <property type="nucleotide sequence ID" value="NZ_JYLK01000024.1"/>
</dbReference>
<evidence type="ECO:0000313" key="2">
    <source>
        <dbReference type="EMBL" id="SDS84451.1"/>
    </source>
</evidence>
<evidence type="ECO:0000313" key="1">
    <source>
        <dbReference type="EMBL" id="KRP56456.1"/>
    </source>
</evidence>
<dbReference type="PATRIC" id="fig|200450.4.peg.2437"/>
<dbReference type="EMBL" id="JYLK01000024">
    <property type="protein sequence ID" value="KRP56456.1"/>
    <property type="molecule type" value="Genomic_DNA"/>
</dbReference>
<name>A0A0R2Z7A3_9PSED</name>
<evidence type="ECO:0000313" key="4">
    <source>
        <dbReference type="Proteomes" id="UP000183126"/>
    </source>
</evidence>
<reference evidence="1 3" key="1">
    <citation type="submission" date="2015-02" db="EMBL/GenBank/DDBJ databases">
        <title>Two Pseudomonas sp. nov. isolated from raw milk.</title>
        <authorList>
            <person name="Wenning M."/>
            <person name="von Neubeck M."/>
            <person name="Huptas C."/>
            <person name="Scherer S."/>
        </authorList>
    </citation>
    <scope>NUCLEOTIDE SEQUENCE [LARGE SCALE GENOMIC DNA]</scope>
    <source>
        <strain evidence="1 3">DSM 14937</strain>
    </source>
</reference>
<dbReference type="EMBL" id="LT629760">
    <property type="protein sequence ID" value="SDS84451.1"/>
    <property type="molecule type" value="Genomic_DNA"/>
</dbReference>
<proteinExistence type="predicted"/>
<gene>
    <name evidence="2" type="ORF">SAMN04490205_3833</name>
    <name evidence="1" type="ORF">TU79_23790</name>
</gene>
<dbReference type="OrthoDB" id="6993405at2"/>
<reference evidence="2 4" key="2">
    <citation type="submission" date="2016-10" db="EMBL/GenBank/DDBJ databases">
        <authorList>
            <person name="Varghese N."/>
            <person name="Submissions S."/>
        </authorList>
    </citation>
    <scope>NUCLEOTIDE SEQUENCE [LARGE SCALE GENOMIC DNA]</scope>
    <source>
        <strain evidence="2 4">BS3111</strain>
    </source>
</reference>
<accession>A0A0R2Z7A3</accession>
<evidence type="ECO:0000313" key="3">
    <source>
        <dbReference type="Proteomes" id="UP000052019"/>
    </source>
</evidence>
<dbReference type="Proteomes" id="UP000183126">
    <property type="component" value="Chromosome I"/>
</dbReference>
<keyword evidence="4" id="KW-1185">Reference proteome</keyword>
<dbReference type="Proteomes" id="UP000052019">
    <property type="component" value="Unassembled WGS sequence"/>
</dbReference>
<organism evidence="1 3">
    <name type="scientific">Pseudomonas trivialis</name>
    <dbReference type="NCBI Taxonomy" id="200450"/>
    <lineage>
        <taxon>Bacteria</taxon>
        <taxon>Pseudomonadati</taxon>
        <taxon>Pseudomonadota</taxon>
        <taxon>Gammaproteobacteria</taxon>
        <taxon>Pseudomonadales</taxon>
        <taxon>Pseudomonadaceae</taxon>
        <taxon>Pseudomonas</taxon>
    </lineage>
</organism>
<dbReference type="AlphaFoldDB" id="A0A0R2Z7A3"/>
<protein>
    <submittedName>
        <fullName evidence="1">Uncharacterized protein</fullName>
    </submittedName>
</protein>